<dbReference type="InterPro" id="IPR014832">
    <property type="entry name" value="TnsA_C"/>
</dbReference>
<dbReference type="AlphaFoldDB" id="A0A4U2YAQ7"/>
<evidence type="ECO:0000313" key="4">
    <source>
        <dbReference type="Proteomes" id="UP000307841"/>
    </source>
</evidence>
<dbReference type="InterPro" id="IPR036388">
    <property type="entry name" value="WH-like_DNA-bd_sf"/>
</dbReference>
<dbReference type="Pfam" id="PF08722">
    <property type="entry name" value="Tn7_TnsA-like_N"/>
    <property type="match status" value="1"/>
</dbReference>
<dbReference type="EMBL" id="SZNK01000001">
    <property type="protein sequence ID" value="TKI57840.1"/>
    <property type="molecule type" value="Genomic_DNA"/>
</dbReference>
<reference evidence="3 4" key="1">
    <citation type="submission" date="2019-04" db="EMBL/GenBank/DDBJ databases">
        <title>Whole genome sequencing of Brevibacillus sp. TGS2-1.</title>
        <authorList>
            <person name="Choi A."/>
        </authorList>
    </citation>
    <scope>NUCLEOTIDE SEQUENCE [LARGE SCALE GENOMIC DNA]</scope>
    <source>
        <strain evidence="3 4">TGS2-1</strain>
    </source>
</reference>
<dbReference type="Pfam" id="PF08721">
    <property type="entry name" value="Tn7_Tnp_TnsA_C"/>
    <property type="match status" value="1"/>
</dbReference>
<dbReference type="InterPro" id="IPR011335">
    <property type="entry name" value="Restrct_endonuc-II-like"/>
</dbReference>
<evidence type="ECO:0000259" key="2">
    <source>
        <dbReference type="Pfam" id="PF08722"/>
    </source>
</evidence>
<organism evidence="3 4">
    <name type="scientific">Brevibacillus antibioticus</name>
    <dbReference type="NCBI Taxonomy" id="2570228"/>
    <lineage>
        <taxon>Bacteria</taxon>
        <taxon>Bacillati</taxon>
        <taxon>Bacillota</taxon>
        <taxon>Bacilli</taxon>
        <taxon>Bacillales</taxon>
        <taxon>Paenibacillaceae</taxon>
        <taxon>Brevibacillus</taxon>
    </lineage>
</organism>
<dbReference type="InterPro" id="IPR011856">
    <property type="entry name" value="tRNA_endonuc-like_dom_sf"/>
</dbReference>
<accession>A0A4U2YAQ7</accession>
<feature type="domain" description="TnsA endonuclease C-terminal" evidence="1">
    <location>
        <begin position="172"/>
        <end position="254"/>
    </location>
</feature>
<feature type="domain" description="TnsA endonuclease N-terminal" evidence="2">
    <location>
        <begin position="76"/>
        <end position="170"/>
    </location>
</feature>
<dbReference type="GO" id="GO:0003676">
    <property type="term" value="F:nucleic acid binding"/>
    <property type="evidence" value="ECO:0007669"/>
    <property type="project" value="InterPro"/>
</dbReference>
<proteinExistence type="predicted"/>
<name>A0A4U2YAQ7_9BACL</name>
<protein>
    <submittedName>
        <fullName evidence="3">Heteromeric transposase endonuclease subunit TnsA</fullName>
    </submittedName>
</protein>
<comment type="caution">
    <text evidence="3">The sequence shown here is derived from an EMBL/GenBank/DDBJ whole genome shotgun (WGS) entry which is preliminary data.</text>
</comment>
<evidence type="ECO:0000313" key="3">
    <source>
        <dbReference type="EMBL" id="TKI57840.1"/>
    </source>
</evidence>
<keyword evidence="3" id="KW-0378">Hydrolase</keyword>
<gene>
    <name evidence="3" type="ORF">E8L90_21730</name>
</gene>
<keyword evidence="4" id="KW-1185">Reference proteome</keyword>
<dbReference type="GO" id="GO:0004519">
    <property type="term" value="F:endonuclease activity"/>
    <property type="evidence" value="ECO:0007669"/>
    <property type="project" value="UniProtKB-KW"/>
</dbReference>
<sequence length="277" mass="31817">MVAKARTRTTAASIARRIKEGRGAGHFAEYKPWLTIHDVPSTGVVTRILGWKSGRLHHYLSEHFELAHHYQMEWSEEVVDIREQFPLLPLEKTLFIAQKLGIRHPIDPKTKHPIVMTADMVLTVKKGEDVGFIAHSIKPISKLNIRTLEKMQIEKHFFKEMGIEWSLITEQQINYDLVKNVEWLHSAKTLSSLGHVNKDLVNQMQPDLFNALRQSDTPLAKVTLALDKQYALPKGTCIQIVKHLIANRYWVIDMKERVRSTLNPLIIKENNFPIGGI</sequence>
<dbReference type="Proteomes" id="UP000307841">
    <property type="component" value="Unassembled WGS sequence"/>
</dbReference>
<keyword evidence="3" id="KW-0255">Endonuclease</keyword>
<dbReference type="Gene3D" id="3.40.1350.10">
    <property type="match status" value="1"/>
</dbReference>
<dbReference type="InterPro" id="IPR014833">
    <property type="entry name" value="TnsA_N"/>
</dbReference>
<dbReference type="Gene3D" id="1.10.10.10">
    <property type="entry name" value="Winged helix-like DNA-binding domain superfamily/Winged helix DNA-binding domain"/>
    <property type="match status" value="1"/>
</dbReference>
<dbReference type="SUPFAM" id="SSF52980">
    <property type="entry name" value="Restriction endonuclease-like"/>
    <property type="match status" value="1"/>
</dbReference>
<dbReference type="CDD" id="cd22362">
    <property type="entry name" value="TnsA_endonuclease-like"/>
    <property type="match status" value="1"/>
</dbReference>
<evidence type="ECO:0000259" key="1">
    <source>
        <dbReference type="Pfam" id="PF08721"/>
    </source>
</evidence>
<keyword evidence="3" id="KW-0540">Nuclease</keyword>